<accession>A0A212I2V8</accession>
<dbReference type="InterPro" id="IPR009594">
    <property type="entry name" value="Tscrpt_reg_HTH_AraC_N"/>
</dbReference>
<feature type="domain" description="Transcription regulator HTH AraC N-terminal" evidence="1">
    <location>
        <begin position="24"/>
        <end position="68"/>
    </location>
</feature>
<evidence type="ECO:0000313" key="2">
    <source>
        <dbReference type="EMBL" id="SBV61033.1"/>
    </source>
</evidence>
<dbReference type="EMBL" id="FLUB01000019">
    <property type="protein sequence ID" value="SBV66562.1"/>
    <property type="molecule type" value="Genomic_DNA"/>
</dbReference>
<name>A0A212I2V8_9ENTR</name>
<evidence type="ECO:0000313" key="3">
    <source>
        <dbReference type="EMBL" id="SBV66562.1"/>
    </source>
</evidence>
<protein>
    <submittedName>
        <fullName evidence="2">DNA-binding domain-containing protein, AraC-type</fullName>
    </submittedName>
</protein>
<gene>
    <name evidence="2" type="ORF">KL86CIT2_100020</name>
    <name evidence="3" type="ORF">KM92CIT3_70183</name>
</gene>
<dbReference type="Pfam" id="PF06719">
    <property type="entry name" value="AraC_N"/>
    <property type="match status" value="1"/>
</dbReference>
<proteinExistence type="predicted"/>
<dbReference type="RefSeq" id="WP_003846779.1">
    <property type="nucleotide sequence ID" value="NZ_LT598669.1"/>
</dbReference>
<dbReference type="AlphaFoldDB" id="A0A212I2V8"/>
<keyword evidence="2" id="KW-0238">DNA-binding</keyword>
<organism evidence="2">
    <name type="scientific">uncultured Citrobacter sp</name>
    <dbReference type="NCBI Taxonomy" id="200446"/>
    <lineage>
        <taxon>Bacteria</taxon>
        <taxon>Pseudomonadati</taxon>
        <taxon>Pseudomonadota</taxon>
        <taxon>Gammaproteobacteria</taxon>
        <taxon>Enterobacterales</taxon>
        <taxon>Enterobacteriaceae</taxon>
        <taxon>Citrobacter</taxon>
        <taxon>environmental samples</taxon>
    </lineage>
</organism>
<evidence type="ECO:0000259" key="1">
    <source>
        <dbReference type="Pfam" id="PF06719"/>
    </source>
</evidence>
<sequence>MQKLPKLRELALATDNQRTETCISRVAMVLRVIPEHRLSAVYEPMINMVLTGPKRMMIDDRTLQYYSAQNS</sequence>
<dbReference type="EMBL" id="FLUA01000002">
    <property type="protein sequence ID" value="SBV61033.1"/>
    <property type="molecule type" value="Genomic_DNA"/>
</dbReference>
<dbReference type="GO" id="GO:0003677">
    <property type="term" value="F:DNA binding"/>
    <property type="evidence" value="ECO:0007669"/>
    <property type="project" value="UniProtKB-KW"/>
</dbReference>
<reference evidence="2" key="1">
    <citation type="submission" date="2016-04" db="EMBL/GenBank/DDBJ databases">
        <authorList>
            <person name="Evans L.H."/>
            <person name="Alamgir A."/>
            <person name="Owens N."/>
            <person name="Weber N.D."/>
            <person name="Virtaneva K."/>
            <person name="Barbian K."/>
            <person name="Babar A."/>
            <person name="Rosenke K."/>
        </authorList>
    </citation>
    <scope>NUCLEOTIDE SEQUENCE</scope>
    <source>
        <strain evidence="2">86-2</strain>
        <strain evidence="3">92-3</strain>
    </source>
</reference>